<dbReference type="Gene3D" id="2.60.120.10">
    <property type="entry name" value="Jelly Rolls"/>
    <property type="match status" value="1"/>
</dbReference>
<dbReference type="GeneID" id="54350111"/>
<keyword evidence="3" id="KW-1185">Reference proteome</keyword>
<dbReference type="InterPro" id="IPR014710">
    <property type="entry name" value="RmlC-like_jellyroll"/>
</dbReference>
<sequence>MAIRYLNPCGLDSFHIHNRATEIVLLVAGKSLYTGFVLEDGFDQPVLATIGLYQGTVRPQGSIQYDFNDNCEPAVFMAALSSGDPGVSRMSQNLFVEDPELLRAGQGYPEFLNNAKTTEFYGSITAAFAQGMKARYERCGMKWNGTTHA</sequence>
<reference evidence="2" key="1">
    <citation type="journal article" date="2020" name="Stud. Mycol.">
        <title>101 Dothideomycetes genomes: a test case for predicting lifestyles and emergence of pathogens.</title>
        <authorList>
            <person name="Haridas S."/>
            <person name="Albert R."/>
            <person name="Binder M."/>
            <person name="Bloem J."/>
            <person name="Labutti K."/>
            <person name="Salamov A."/>
            <person name="Andreopoulos B."/>
            <person name="Baker S."/>
            <person name="Barry K."/>
            <person name="Bills G."/>
            <person name="Bluhm B."/>
            <person name="Cannon C."/>
            <person name="Castanera R."/>
            <person name="Culley D."/>
            <person name="Daum C."/>
            <person name="Ezra D."/>
            <person name="Gonzalez J."/>
            <person name="Henrissat B."/>
            <person name="Kuo A."/>
            <person name="Liang C."/>
            <person name="Lipzen A."/>
            <person name="Lutzoni F."/>
            <person name="Magnuson J."/>
            <person name="Mondo S."/>
            <person name="Nolan M."/>
            <person name="Ohm R."/>
            <person name="Pangilinan J."/>
            <person name="Park H.-J."/>
            <person name="Ramirez L."/>
            <person name="Alfaro M."/>
            <person name="Sun H."/>
            <person name="Tritt A."/>
            <person name="Yoshinaga Y."/>
            <person name="Zwiers L.-H."/>
            <person name="Turgeon B."/>
            <person name="Goodwin S."/>
            <person name="Spatafora J."/>
            <person name="Crous P."/>
            <person name="Grigoriev I."/>
        </authorList>
    </citation>
    <scope>NUCLEOTIDE SEQUENCE</scope>
    <source>
        <strain evidence="2">CBS 183.55</strain>
    </source>
</reference>
<dbReference type="InterPro" id="IPR006045">
    <property type="entry name" value="Cupin_1"/>
</dbReference>
<dbReference type="Pfam" id="PF00190">
    <property type="entry name" value="Cupin_1"/>
    <property type="match status" value="1"/>
</dbReference>
<evidence type="ECO:0000313" key="3">
    <source>
        <dbReference type="Proteomes" id="UP000800082"/>
    </source>
</evidence>
<dbReference type="RefSeq" id="XP_033449361.1">
    <property type="nucleotide sequence ID" value="XM_033592443.1"/>
</dbReference>
<dbReference type="AlphaFoldDB" id="A0A6A5RNV7"/>
<dbReference type="InterPro" id="IPR011051">
    <property type="entry name" value="RmlC_Cupin_sf"/>
</dbReference>
<dbReference type="PANTHER" id="PTHR31238">
    <property type="entry name" value="GERMIN-LIKE PROTEIN SUBFAMILY 3 MEMBER 3"/>
    <property type="match status" value="1"/>
</dbReference>
<proteinExistence type="predicted"/>
<protein>
    <recommendedName>
        <fullName evidence="1">Cupin type-1 domain-containing protein</fullName>
    </recommendedName>
</protein>
<accession>A0A6A5RNV7</accession>
<evidence type="ECO:0000313" key="2">
    <source>
        <dbReference type="EMBL" id="KAF1929113.1"/>
    </source>
</evidence>
<evidence type="ECO:0000259" key="1">
    <source>
        <dbReference type="Pfam" id="PF00190"/>
    </source>
</evidence>
<organism evidence="2 3">
    <name type="scientific">Didymella exigua CBS 183.55</name>
    <dbReference type="NCBI Taxonomy" id="1150837"/>
    <lineage>
        <taxon>Eukaryota</taxon>
        <taxon>Fungi</taxon>
        <taxon>Dikarya</taxon>
        <taxon>Ascomycota</taxon>
        <taxon>Pezizomycotina</taxon>
        <taxon>Dothideomycetes</taxon>
        <taxon>Pleosporomycetidae</taxon>
        <taxon>Pleosporales</taxon>
        <taxon>Pleosporineae</taxon>
        <taxon>Didymellaceae</taxon>
        <taxon>Didymella</taxon>
    </lineage>
</organism>
<name>A0A6A5RNV7_9PLEO</name>
<dbReference type="Proteomes" id="UP000800082">
    <property type="component" value="Unassembled WGS sequence"/>
</dbReference>
<dbReference type="EMBL" id="ML978967">
    <property type="protein sequence ID" value="KAF1929113.1"/>
    <property type="molecule type" value="Genomic_DNA"/>
</dbReference>
<dbReference type="OrthoDB" id="1921208at2759"/>
<gene>
    <name evidence="2" type="ORF">M421DRAFT_420336</name>
</gene>
<dbReference type="SUPFAM" id="SSF51182">
    <property type="entry name" value="RmlC-like cupins"/>
    <property type="match status" value="1"/>
</dbReference>
<feature type="domain" description="Cupin type-1" evidence="1">
    <location>
        <begin position="1"/>
        <end position="93"/>
    </location>
</feature>